<dbReference type="InterPro" id="IPR039425">
    <property type="entry name" value="RNA_pol_sigma-70-like"/>
</dbReference>
<gene>
    <name evidence="7" type="ordered locus">Namu_1211</name>
</gene>
<dbReference type="InterPro" id="IPR013325">
    <property type="entry name" value="RNA_pol_sigma_r2"/>
</dbReference>
<comment type="similarity">
    <text evidence="1">Belongs to the sigma-70 factor family. ECF subfamily.</text>
</comment>
<dbReference type="OrthoDB" id="160825at2"/>
<dbReference type="Pfam" id="PF04542">
    <property type="entry name" value="Sigma70_r2"/>
    <property type="match status" value="1"/>
</dbReference>
<evidence type="ECO:0000256" key="5">
    <source>
        <dbReference type="ARBA" id="ARBA00023163"/>
    </source>
</evidence>
<name>C8XCQ2_NAKMY</name>
<evidence type="ECO:0000259" key="6">
    <source>
        <dbReference type="SMART" id="SM00421"/>
    </source>
</evidence>
<dbReference type="InterPro" id="IPR007627">
    <property type="entry name" value="RNA_pol_sigma70_r2"/>
</dbReference>
<dbReference type="AlphaFoldDB" id="C8XCQ2"/>
<dbReference type="NCBIfam" id="NF007230">
    <property type="entry name" value="PRK09648.1"/>
    <property type="match status" value="1"/>
</dbReference>
<dbReference type="NCBIfam" id="TIGR02937">
    <property type="entry name" value="sigma70-ECF"/>
    <property type="match status" value="1"/>
</dbReference>
<dbReference type="InterPro" id="IPR013324">
    <property type="entry name" value="RNA_pol_sigma_r3/r4-like"/>
</dbReference>
<evidence type="ECO:0000313" key="8">
    <source>
        <dbReference type="Proteomes" id="UP000002218"/>
    </source>
</evidence>
<dbReference type="InParanoid" id="C8XCQ2"/>
<keyword evidence="5" id="KW-0804">Transcription</keyword>
<dbReference type="PANTHER" id="PTHR43133:SF58">
    <property type="entry name" value="ECF RNA POLYMERASE SIGMA FACTOR SIGD"/>
    <property type="match status" value="1"/>
</dbReference>
<feature type="domain" description="HTH luxR-type" evidence="6">
    <location>
        <begin position="141"/>
        <end position="201"/>
    </location>
</feature>
<dbReference type="GO" id="GO:0016987">
    <property type="term" value="F:sigma factor activity"/>
    <property type="evidence" value="ECO:0007669"/>
    <property type="project" value="UniProtKB-KW"/>
</dbReference>
<reference evidence="7 8" key="2">
    <citation type="journal article" date="2010" name="Stand. Genomic Sci.">
        <title>Complete genome sequence of Nakamurella multipartita type strain (Y-104).</title>
        <authorList>
            <person name="Tice H."/>
            <person name="Mayilraj S."/>
            <person name="Sims D."/>
            <person name="Lapidus A."/>
            <person name="Nolan M."/>
            <person name="Lucas S."/>
            <person name="Glavina Del Rio T."/>
            <person name="Copeland A."/>
            <person name="Cheng J.F."/>
            <person name="Meincke L."/>
            <person name="Bruce D."/>
            <person name="Goodwin L."/>
            <person name="Pitluck S."/>
            <person name="Ivanova N."/>
            <person name="Mavromatis K."/>
            <person name="Ovchinnikova G."/>
            <person name="Pati A."/>
            <person name="Chen A."/>
            <person name="Palaniappan K."/>
            <person name="Land M."/>
            <person name="Hauser L."/>
            <person name="Chang Y.J."/>
            <person name="Jeffries C.D."/>
            <person name="Detter J.C."/>
            <person name="Brettin T."/>
            <person name="Rohde M."/>
            <person name="Goker M."/>
            <person name="Bristow J."/>
            <person name="Eisen J.A."/>
            <person name="Markowitz V."/>
            <person name="Hugenholtz P."/>
            <person name="Kyrpides N.C."/>
            <person name="Klenk H.P."/>
            <person name="Chen F."/>
        </authorList>
    </citation>
    <scope>NUCLEOTIDE SEQUENCE [LARGE SCALE GENOMIC DNA]</scope>
    <source>
        <strain evidence="8">ATCC 700099 / DSM 44233 / CIP 104796 / JCM 9543 / NBRC 105858 / Y-104</strain>
    </source>
</reference>
<dbReference type="Gene3D" id="1.10.10.10">
    <property type="entry name" value="Winged helix-like DNA-binding domain superfamily/Winged helix DNA-binding domain"/>
    <property type="match status" value="1"/>
</dbReference>
<dbReference type="RefSeq" id="WP_015746531.1">
    <property type="nucleotide sequence ID" value="NC_013235.1"/>
</dbReference>
<dbReference type="Gene3D" id="1.10.1740.10">
    <property type="match status" value="1"/>
</dbReference>
<evidence type="ECO:0000256" key="2">
    <source>
        <dbReference type="ARBA" id="ARBA00023015"/>
    </source>
</evidence>
<accession>C8XCQ2</accession>
<dbReference type="Proteomes" id="UP000002218">
    <property type="component" value="Chromosome"/>
</dbReference>
<evidence type="ECO:0000313" key="7">
    <source>
        <dbReference type="EMBL" id="ACV77617.1"/>
    </source>
</evidence>
<evidence type="ECO:0000256" key="1">
    <source>
        <dbReference type="ARBA" id="ARBA00010641"/>
    </source>
</evidence>
<dbReference type="PANTHER" id="PTHR43133">
    <property type="entry name" value="RNA POLYMERASE ECF-TYPE SIGMA FACTO"/>
    <property type="match status" value="1"/>
</dbReference>
<reference evidence="8" key="1">
    <citation type="submission" date="2009-09" db="EMBL/GenBank/DDBJ databases">
        <title>The complete genome of Nakamurella multipartita DSM 44233.</title>
        <authorList>
            <consortium name="US DOE Joint Genome Institute (JGI-PGF)"/>
            <person name="Lucas S."/>
            <person name="Copeland A."/>
            <person name="Lapidus A."/>
            <person name="Glavina del Rio T."/>
            <person name="Dalin E."/>
            <person name="Tice H."/>
            <person name="Bruce D."/>
            <person name="Goodwin L."/>
            <person name="Pitluck S."/>
            <person name="Kyrpides N."/>
            <person name="Mavromatis K."/>
            <person name="Ivanova N."/>
            <person name="Ovchinnikova G."/>
            <person name="Sims D."/>
            <person name="Meincke L."/>
            <person name="Brettin T."/>
            <person name="Detter J.C."/>
            <person name="Han C."/>
            <person name="Larimer F."/>
            <person name="Land M."/>
            <person name="Hauser L."/>
            <person name="Markowitz V."/>
            <person name="Cheng J.-F."/>
            <person name="Hugenholtz P."/>
            <person name="Woyke T."/>
            <person name="Wu D."/>
            <person name="Klenk H.-P."/>
            <person name="Eisen J.A."/>
        </authorList>
    </citation>
    <scope>NUCLEOTIDE SEQUENCE [LARGE SCALE GENOMIC DNA]</scope>
    <source>
        <strain evidence="8">ATCC 700099 / DSM 44233 / CIP 104796 / JCM 9543 / NBRC 105858 / Y-104</strain>
    </source>
</reference>
<dbReference type="GO" id="GO:0003677">
    <property type="term" value="F:DNA binding"/>
    <property type="evidence" value="ECO:0007669"/>
    <property type="project" value="UniProtKB-KW"/>
</dbReference>
<dbReference type="SMART" id="SM00421">
    <property type="entry name" value="HTH_LUXR"/>
    <property type="match status" value="1"/>
</dbReference>
<dbReference type="InterPro" id="IPR013249">
    <property type="entry name" value="RNA_pol_sigma70_r4_t2"/>
</dbReference>
<dbReference type="KEGG" id="nml:Namu_1211"/>
<proteinExistence type="inferred from homology"/>
<dbReference type="Pfam" id="PF08281">
    <property type="entry name" value="Sigma70_r4_2"/>
    <property type="match status" value="1"/>
</dbReference>
<dbReference type="InterPro" id="IPR014284">
    <property type="entry name" value="RNA_pol_sigma-70_dom"/>
</dbReference>
<dbReference type="HOGENOM" id="CLU_047691_10_1_11"/>
<evidence type="ECO:0000256" key="4">
    <source>
        <dbReference type="ARBA" id="ARBA00023125"/>
    </source>
</evidence>
<dbReference type="eggNOG" id="COG1595">
    <property type="taxonomic scope" value="Bacteria"/>
</dbReference>
<keyword evidence="3" id="KW-0731">Sigma factor</keyword>
<dbReference type="SUPFAM" id="SSF88659">
    <property type="entry name" value="Sigma3 and sigma4 domains of RNA polymerase sigma factors"/>
    <property type="match status" value="1"/>
</dbReference>
<dbReference type="STRING" id="479431.Namu_1211"/>
<dbReference type="SUPFAM" id="SSF88946">
    <property type="entry name" value="Sigma2 domain of RNA polymerase sigma factors"/>
    <property type="match status" value="1"/>
</dbReference>
<evidence type="ECO:0000256" key="3">
    <source>
        <dbReference type="ARBA" id="ARBA00023082"/>
    </source>
</evidence>
<keyword evidence="2" id="KW-0805">Transcription regulation</keyword>
<dbReference type="InterPro" id="IPR000792">
    <property type="entry name" value="Tscrpt_reg_LuxR_C"/>
</dbReference>
<organism evidence="7 8">
    <name type="scientific">Nakamurella multipartita (strain ATCC 700099 / DSM 44233 / CIP 104796 / JCM 9543 / NBRC 105858 / Y-104)</name>
    <name type="common">Microsphaera multipartita</name>
    <dbReference type="NCBI Taxonomy" id="479431"/>
    <lineage>
        <taxon>Bacteria</taxon>
        <taxon>Bacillati</taxon>
        <taxon>Actinomycetota</taxon>
        <taxon>Actinomycetes</taxon>
        <taxon>Nakamurellales</taxon>
        <taxon>Nakamurellaceae</taxon>
        <taxon>Nakamurella</taxon>
    </lineage>
</organism>
<dbReference type="CDD" id="cd06171">
    <property type="entry name" value="Sigma70_r4"/>
    <property type="match status" value="1"/>
</dbReference>
<dbReference type="GO" id="GO:0006352">
    <property type="term" value="P:DNA-templated transcription initiation"/>
    <property type="evidence" value="ECO:0007669"/>
    <property type="project" value="InterPro"/>
</dbReference>
<protein>
    <submittedName>
        <fullName evidence="7">Transcriptional regulator, LuxR family</fullName>
    </submittedName>
</protein>
<sequence>MNEQSSDTFDPTGIDDLVDRAVQGEPAAIEQLIGRILPAVVRYCRTRIPSGATSSLATADDIAQEACLAVLTALPTFRREGKPFLAFVYGIAAHKVADAHRAASRIRSTPMAEVPDAASTEGGPDHYVAASSTAAIVEELLEHLPETQREILRLRVVAGLSAEETADALGMTAGAVRVAQHRALAKLRQRLSSRAELDERLS</sequence>
<dbReference type="EMBL" id="CP001737">
    <property type="protein sequence ID" value="ACV77617.1"/>
    <property type="molecule type" value="Genomic_DNA"/>
</dbReference>
<keyword evidence="4" id="KW-0238">DNA-binding</keyword>
<dbReference type="InterPro" id="IPR036388">
    <property type="entry name" value="WH-like_DNA-bd_sf"/>
</dbReference>
<keyword evidence="8" id="KW-1185">Reference proteome</keyword>